<dbReference type="InterPro" id="IPR009057">
    <property type="entry name" value="Homeodomain-like_sf"/>
</dbReference>
<keyword evidence="3" id="KW-0539">Nucleus</keyword>
<dbReference type="Pfam" id="PF04218">
    <property type="entry name" value="CENP-B_N"/>
    <property type="match status" value="1"/>
</dbReference>
<dbReference type="Proteomes" id="UP000694846">
    <property type="component" value="Unplaced"/>
</dbReference>
<dbReference type="GO" id="GO:0003677">
    <property type="term" value="F:DNA binding"/>
    <property type="evidence" value="ECO:0007669"/>
    <property type="project" value="UniProtKB-KW"/>
</dbReference>
<dbReference type="GeneID" id="112693971"/>
<dbReference type="Pfam" id="PF03184">
    <property type="entry name" value="DDE_1"/>
    <property type="match status" value="1"/>
</dbReference>
<dbReference type="PANTHER" id="PTHR19303">
    <property type="entry name" value="TRANSPOSON"/>
    <property type="match status" value="1"/>
</dbReference>
<dbReference type="AlphaFoldDB" id="A0A8B8GR10"/>
<dbReference type="SMART" id="SM00674">
    <property type="entry name" value="CENPB"/>
    <property type="match status" value="1"/>
</dbReference>
<dbReference type="PANTHER" id="PTHR19303:SF73">
    <property type="entry name" value="PROTEIN PDC2"/>
    <property type="match status" value="1"/>
</dbReference>
<dbReference type="OrthoDB" id="10047893at2759"/>
<evidence type="ECO:0000256" key="2">
    <source>
        <dbReference type="ARBA" id="ARBA00023125"/>
    </source>
</evidence>
<keyword evidence="2" id="KW-0238">DNA-binding</keyword>
<reference evidence="6" key="1">
    <citation type="submission" date="2025-08" db="UniProtKB">
        <authorList>
            <consortium name="RefSeq"/>
        </authorList>
    </citation>
    <scope>IDENTIFICATION</scope>
    <source>
        <tissue evidence="6">Whole body</tissue>
    </source>
</reference>
<dbReference type="InterPro" id="IPR050863">
    <property type="entry name" value="CenT-Element_Derived"/>
</dbReference>
<dbReference type="Gene3D" id="1.10.10.60">
    <property type="entry name" value="Homeodomain-like"/>
    <property type="match status" value="2"/>
</dbReference>
<dbReference type="Pfam" id="PF03221">
    <property type="entry name" value="HTH_Tnp_Tc5"/>
    <property type="match status" value="1"/>
</dbReference>
<comment type="subcellular location">
    <subcellularLocation>
        <location evidence="1">Nucleus</location>
    </subcellularLocation>
</comment>
<evidence type="ECO:0000313" key="5">
    <source>
        <dbReference type="Proteomes" id="UP000694846"/>
    </source>
</evidence>
<organism evidence="5 6">
    <name type="scientific">Sipha flava</name>
    <name type="common">yellow sugarcane aphid</name>
    <dbReference type="NCBI Taxonomy" id="143950"/>
    <lineage>
        <taxon>Eukaryota</taxon>
        <taxon>Metazoa</taxon>
        <taxon>Ecdysozoa</taxon>
        <taxon>Arthropoda</taxon>
        <taxon>Hexapoda</taxon>
        <taxon>Insecta</taxon>
        <taxon>Pterygota</taxon>
        <taxon>Neoptera</taxon>
        <taxon>Paraneoptera</taxon>
        <taxon>Hemiptera</taxon>
        <taxon>Sternorrhyncha</taxon>
        <taxon>Aphidomorpha</taxon>
        <taxon>Aphidoidea</taxon>
        <taxon>Aphididae</taxon>
        <taxon>Sipha</taxon>
    </lineage>
</organism>
<keyword evidence="5" id="KW-1185">Reference proteome</keyword>
<dbReference type="PROSITE" id="PS51253">
    <property type="entry name" value="HTH_CENPB"/>
    <property type="match status" value="1"/>
</dbReference>
<gene>
    <name evidence="6" type="primary">LOC112693971</name>
</gene>
<dbReference type="InterPro" id="IPR006600">
    <property type="entry name" value="HTH_CenpB_DNA-bd_dom"/>
</dbReference>
<evidence type="ECO:0000256" key="1">
    <source>
        <dbReference type="ARBA" id="ARBA00004123"/>
    </source>
</evidence>
<sequence>MPPPVPRKALNLKQKVDIIRFKDSNGGWSIRKFADKFGIGKTQVAEVLKNKENILRRYNENSTNEKSRRFQRNGPAELIDEIVLEWFNRVRNKNVPVSGPIIQAKALEVAREIECDDFKASNEIVTGYEPQNIFNADETDLFYRALPDKTFSYKGESCSGGKIVKERLTVLLCVSMSGEKLKQLVIGKTVKPGCFKGIDVSKLAVEWKANSKAWMTTHIMIDWLQRLDQQMKTQNRKMLLFLDNTTSHAHLSLDNVTLFPPNITSTSQPLDQGIIKIFKVFYRKFALQHVIAILEDAQNAHDLTKQIDVLKAMTWVKKAWTQISSLTITNCFKKTDFPSSEPPEIENEKRRFATRGSNLSTECRSDDIAIILDDIRTELNPVESDDEQQADDQLEYSEIKTFANYSEALEQLIRLKEFYLNKGDEKRFSYVSELIIHHELEMTKSKFKKQRSIESFFKK</sequence>
<accession>A0A8B8GR10</accession>
<feature type="domain" description="HTH CENPB-type" evidence="4">
    <location>
        <begin position="67"/>
        <end position="138"/>
    </location>
</feature>
<name>A0A8B8GR10_9HEMI</name>
<dbReference type="GO" id="GO:0005634">
    <property type="term" value="C:nucleus"/>
    <property type="evidence" value="ECO:0007669"/>
    <property type="project" value="UniProtKB-SubCell"/>
</dbReference>
<dbReference type="RefSeq" id="XP_025425051.1">
    <property type="nucleotide sequence ID" value="XM_025569266.1"/>
</dbReference>
<protein>
    <submittedName>
        <fullName evidence="6">Tigger transposable element-derived protein 6-like</fullName>
    </submittedName>
</protein>
<evidence type="ECO:0000259" key="4">
    <source>
        <dbReference type="PROSITE" id="PS51253"/>
    </source>
</evidence>
<dbReference type="InterPro" id="IPR004875">
    <property type="entry name" value="DDE_SF_endonuclease_dom"/>
</dbReference>
<evidence type="ECO:0000313" key="6">
    <source>
        <dbReference type="RefSeq" id="XP_025425051.1"/>
    </source>
</evidence>
<dbReference type="InterPro" id="IPR007889">
    <property type="entry name" value="HTH_Psq"/>
</dbReference>
<evidence type="ECO:0000256" key="3">
    <source>
        <dbReference type="ARBA" id="ARBA00023242"/>
    </source>
</evidence>
<dbReference type="SUPFAM" id="SSF46689">
    <property type="entry name" value="Homeodomain-like"/>
    <property type="match status" value="2"/>
</dbReference>
<proteinExistence type="predicted"/>